<gene>
    <name evidence="6" type="ORF">GIY23_02300</name>
</gene>
<evidence type="ECO:0000256" key="2">
    <source>
        <dbReference type="ARBA" id="ARBA00022723"/>
    </source>
</evidence>
<keyword evidence="1" id="KW-0540">Nuclease</keyword>
<organism evidence="6 7">
    <name type="scientific">Allosaccharopolyspora coralli</name>
    <dbReference type="NCBI Taxonomy" id="2665642"/>
    <lineage>
        <taxon>Bacteria</taxon>
        <taxon>Bacillati</taxon>
        <taxon>Actinomycetota</taxon>
        <taxon>Actinomycetes</taxon>
        <taxon>Pseudonocardiales</taxon>
        <taxon>Pseudonocardiaceae</taxon>
        <taxon>Allosaccharopolyspora</taxon>
    </lineage>
</organism>
<dbReference type="GO" id="GO:0046872">
    <property type="term" value="F:metal ion binding"/>
    <property type="evidence" value="ECO:0007669"/>
    <property type="project" value="UniProtKB-KW"/>
</dbReference>
<reference evidence="7" key="1">
    <citation type="submission" date="2019-11" db="EMBL/GenBank/DDBJ databases">
        <title>The complete genome sequence of Saccharopolyspora sp. E2A.</title>
        <authorList>
            <person name="Zhang G."/>
        </authorList>
    </citation>
    <scope>NUCLEOTIDE SEQUENCE [LARGE SCALE GENOMIC DNA]</scope>
    <source>
        <strain evidence="7">E2A</strain>
    </source>
</reference>
<keyword evidence="4" id="KW-0460">Magnesium</keyword>
<dbReference type="CDD" id="cd18682">
    <property type="entry name" value="PIN_VapC-like"/>
    <property type="match status" value="1"/>
</dbReference>
<keyword evidence="7" id="KW-1185">Reference proteome</keyword>
<accession>A0A5Q3Q238</accession>
<dbReference type="AlphaFoldDB" id="A0A5Q3Q238"/>
<dbReference type="Pfam" id="PF01850">
    <property type="entry name" value="PIN"/>
    <property type="match status" value="1"/>
</dbReference>
<dbReference type="RefSeq" id="WP_154075151.1">
    <property type="nucleotide sequence ID" value="NZ_CP045929.1"/>
</dbReference>
<evidence type="ECO:0000259" key="5">
    <source>
        <dbReference type="Pfam" id="PF01850"/>
    </source>
</evidence>
<dbReference type="EMBL" id="CP045929">
    <property type="protein sequence ID" value="QGK68542.1"/>
    <property type="molecule type" value="Genomic_DNA"/>
</dbReference>
<evidence type="ECO:0000313" key="7">
    <source>
        <dbReference type="Proteomes" id="UP000371041"/>
    </source>
</evidence>
<dbReference type="Gene3D" id="3.40.50.1010">
    <property type="entry name" value="5'-nuclease"/>
    <property type="match status" value="1"/>
</dbReference>
<evidence type="ECO:0000256" key="3">
    <source>
        <dbReference type="ARBA" id="ARBA00022801"/>
    </source>
</evidence>
<evidence type="ECO:0000256" key="4">
    <source>
        <dbReference type="ARBA" id="ARBA00022842"/>
    </source>
</evidence>
<protein>
    <submittedName>
        <fullName evidence="6">PIN domain-containing protein</fullName>
    </submittedName>
</protein>
<proteinExistence type="predicted"/>
<dbReference type="KEGG" id="sace:GIY23_02300"/>
<dbReference type="GO" id="GO:0004518">
    <property type="term" value="F:nuclease activity"/>
    <property type="evidence" value="ECO:0007669"/>
    <property type="project" value="UniProtKB-KW"/>
</dbReference>
<evidence type="ECO:0000256" key="1">
    <source>
        <dbReference type="ARBA" id="ARBA00022722"/>
    </source>
</evidence>
<evidence type="ECO:0000313" key="6">
    <source>
        <dbReference type="EMBL" id="QGK68542.1"/>
    </source>
</evidence>
<feature type="domain" description="PIN" evidence="5">
    <location>
        <begin position="3"/>
        <end position="119"/>
    </location>
</feature>
<dbReference type="SUPFAM" id="SSF88723">
    <property type="entry name" value="PIN domain-like"/>
    <property type="match status" value="1"/>
</dbReference>
<dbReference type="InterPro" id="IPR002716">
    <property type="entry name" value="PIN_dom"/>
</dbReference>
<sequence length="140" mass="14706">MSVVFDASALMAWIYSEPGADVVAESLADESTTISAVNWSEVLQKIDARGGDADQLGERILALGVSVAAFDSAEARAAARLYPATRTAGLSLGDRACLALAQRLDHTALTADTAWTRIPKTTGVTVELIRDPHHRSAAGV</sequence>
<dbReference type="GO" id="GO:0016787">
    <property type="term" value="F:hydrolase activity"/>
    <property type="evidence" value="ECO:0007669"/>
    <property type="project" value="UniProtKB-KW"/>
</dbReference>
<keyword evidence="3" id="KW-0378">Hydrolase</keyword>
<name>A0A5Q3Q238_9PSEU</name>
<dbReference type="InterPro" id="IPR029060">
    <property type="entry name" value="PIN-like_dom_sf"/>
</dbReference>
<dbReference type="Proteomes" id="UP000371041">
    <property type="component" value="Chromosome"/>
</dbReference>
<keyword evidence="2" id="KW-0479">Metal-binding</keyword>